<dbReference type="Pfam" id="PF13480">
    <property type="entry name" value="Acetyltransf_6"/>
    <property type="match status" value="1"/>
</dbReference>
<organism evidence="8 9">
    <name type="scientific">Prevotella multiformis DSM 16608</name>
    <dbReference type="NCBI Taxonomy" id="888743"/>
    <lineage>
        <taxon>Bacteria</taxon>
        <taxon>Pseudomonadati</taxon>
        <taxon>Bacteroidota</taxon>
        <taxon>Bacteroidia</taxon>
        <taxon>Bacteroidales</taxon>
        <taxon>Prevotellaceae</taxon>
        <taxon>Prevotella</taxon>
    </lineage>
</organism>
<dbReference type="GO" id="GO:0008360">
    <property type="term" value="P:regulation of cell shape"/>
    <property type="evidence" value="ECO:0007669"/>
    <property type="project" value="UniProtKB-KW"/>
</dbReference>
<feature type="domain" description="BioF2-like acetyltransferase" evidence="7">
    <location>
        <begin position="164"/>
        <end position="292"/>
    </location>
</feature>
<name>F0F696_9BACT</name>
<keyword evidence="5" id="KW-0012">Acyltransferase</keyword>
<proteinExistence type="inferred from homology"/>
<dbReference type="SUPFAM" id="SSF55729">
    <property type="entry name" value="Acyl-CoA N-acyltransferases (Nat)"/>
    <property type="match status" value="1"/>
</dbReference>
<evidence type="ECO:0000256" key="6">
    <source>
        <dbReference type="ARBA" id="ARBA00023316"/>
    </source>
</evidence>
<dbReference type="Proteomes" id="UP000005697">
    <property type="component" value="Unassembled WGS sequence"/>
</dbReference>
<dbReference type="AlphaFoldDB" id="F0F696"/>
<evidence type="ECO:0000313" key="8">
    <source>
        <dbReference type="EMBL" id="EGC20178.1"/>
    </source>
</evidence>
<keyword evidence="4" id="KW-0573">Peptidoglycan synthesis</keyword>
<dbReference type="EMBL" id="AEWX01000017">
    <property type="protein sequence ID" value="EGC20178.1"/>
    <property type="molecule type" value="Genomic_DNA"/>
</dbReference>
<keyword evidence="2" id="KW-0808">Transferase</keyword>
<dbReference type="eggNOG" id="COG2348">
    <property type="taxonomic scope" value="Bacteria"/>
</dbReference>
<dbReference type="RefSeq" id="WP_007368648.1">
    <property type="nucleotide sequence ID" value="NZ_GL872283.1"/>
</dbReference>
<gene>
    <name evidence="8" type="ORF">HMPREF9141_1118</name>
</gene>
<evidence type="ECO:0000256" key="5">
    <source>
        <dbReference type="ARBA" id="ARBA00023315"/>
    </source>
</evidence>
<dbReference type="STRING" id="888743.HMPREF9141_1118"/>
<evidence type="ECO:0000256" key="1">
    <source>
        <dbReference type="ARBA" id="ARBA00009943"/>
    </source>
</evidence>
<sequence>MTRIIDFENRTEWDKIVRSFPDYDVYFLSGYLASFKVHGDGTPILVYYQRGGLRAVCAFMLRDLNDEVWAQRYIGKGVLFDAITPYGYGGWLLDGNISEEQVGTFWSEIGTFMRAHHIVAAFTRWCPWLKNQELLRGWSNVINLGKTVYIDCSSEEVIFQNLKSKDRTTIRKAIKMGIVVEHSEDFSLFDKFRSIYNASMDKDNADPYYYFGSSFYESVAKDLPGNWKMFYAVFKGEIIAMSIILMCNGRMHYHLSGNVQEYRSLNATNLILYEAARYGARHGYKILHLGGGVGSGEDPLYKFKKTFNKKGDLGFCISKDCFDKEKYSDLIKLRKMSTPSFDVTASFFPLYRLK</sequence>
<dbReference type="InterPro" id="IPR016181">
    <property type="entry name" value="Acyl_CoA_acyltransferase"/>
</dbReference>
<keyword evidence="9" id="KW-1185">Reference proteome</keyword>
<dbReference type="InterPro" id="IPR050644">
    <property type="entry name" value="PG_Glycine_Bridge_Synth"/>
</dbReference>
<comment type="similarity">
    <text evidence="1">Belongs to the FemABX family.</text>
</comment>
<evidence type="ECO:0000259" key="7">
    <source>
        <dbReference type="Pfam" id="PF13480"/>
    </source>
</evidence>
<dbReference type="HOGENOM" id="CLU_055609_0_0_10"/>
<evidence type="ECO:0000256" key="3">
    <source>
        <dbReference type="ARBA" id="ARBA00022960"/>
    </source>
</evidence>
<evidence type="ECO:0000313" key="9">
    <source>
        <dbReference type="Proteomes" id="UP000005697"/>
    </source>
</evidence>
<dbReference type="InterPro" id="IPR038740">
    <property type="entry name" value="BioF2-like_GNAT_dom"/>
</dbReference>
<dbReference type="PANTHER" id="PTHR36174">
    <property type="entry name" value="LIPID II:GLYCINE GLYCYLTRANSFERASE"/>
    <property type="match status" value="1"/>
</dbReference>
<evidence type="ECO:0000256" key="4">
    <source>
        <dbReference type="ARBA" id="ARBA00022984"/>
    </source>
</evidence>
<dbReference type="PROSITE" id="PS51191">
    <property type="entry name" value="FEMABX"/>
    <property type="match status" value="1"/>
</dbReference>
<protein>
    <recommendedName>
        <fullName evidence="7">BioF2-like acetyltransferase domain-containing protein</fullName>
    </recommendedName>
</protein>
<dbReference type="InterPro" id="IPR003447">
    <property type="entry name" value="FEMABX"/>
</dbReference>
<reference evidence="8 9" key="1">
    <citation type="submission" date="2011-01" db="EMBL/GenBank/DDBJ databases">
        <authorList>
            <person name="Muzny D."/>
            <person name="Qin X."/>
            <person name="Deng J."/>
            <person name="Jiang H."/>
            <person name="Liu Y."/>
            <person name="Qu J."/>
            <person name="Song X.-Z."/>
            <person name="Zhang L."/>
            <person name="Thornton R."/>
            <person name="Coyle M."/>
            <person name="Francisco L."/>
            <person name="Jackson L."/>
            <person name="Javaid M."/>
            <person name="Korchina V."/>
            <person name="Kovar C."/>
            <person name="Mata R."/>
            <person name="Mathew T."/>
            <person name="Ngo R."/>
            <person name="Nguyen L."/>
            <person name="Nguyen N."/>
            <person name="Okwuonu G."/>
            <person name="Ongeri F."/>
            <person name="Pham C."/>
            <person name="Simmons D."/>
            <person name="Wilczek-Boney K."/>
            <person name="Hale W."/>
            <person name="Jakkamsetti A."/>
            <person name="Pham P."/>
            <person name="Ruth R."/>
            <person name="San Lucas F."/>
            <person name="Warren J."/>
            <person name="Zhang J."/>
            <person name="Zhao Z."/>
            <person name="Zhou C."/>
            <person name="Zhu D."/>
            <person name="Lee S."/>
            <person name="Bess C."/>
            <person name="Blankenburg K."/>
            <person name="Forbes L."/>
            <person name="Fu Q."/>
            <person name="Gubbala S."/>
            <person name="Hirani K."/>
            <person name="Jayaseelan J.C."/>
            <person name="Lara F."/>
            <person name="Munidasa M."/>
            <person name="Palculict T."/>
            <person name="Patil S."/>
            <person name="Pu L.-L."/>
            <person name="Saada N."/>
            <person name="Tang L."/>
            <person name="Weissenberger G."/>
            <person name="Zhu Y."/>
            <person name="Hemphill L."/>
            <person name="Shang Y."/>
            <person name="Youmans B."/>
            <person name="Ayvaz T."/>
            <person name="Ross M."/>
            <person name="Santibanez J."/>
            <person name="Aqrawi P."/>
            <person name="Gross S."/>
            <person name="Joshi V."/>
            <person name="Fowler G."/>
            <person name="Nazareth L."/>
            <person name="Reid J."/>
            <person name="Worley K."/>
            <person name="Petrosino J."/>
            <person name="Highlander S."/>
            <person name="Gibbs R."/>
        </authorList>
    </citation>
    <scope>NUCLEOTIDE SEQUENCE [LARGE SCALE GENOMIC DNA]</scope>
    <source>
        <strain evidence="8 9">DSM 16608</strain>
    </source>
</reference>
<comment type="caution">
    <text evidence="8">The sequence shown here is derived from an EMBL/GenBank/DDBJ whole genome shotgun (WGS) entry which is preliminary data.</text>
</comment>
<accession>F0F696</accession>
<dbReference type="Gene3D" id="3.40.630.30">
    <property type="match status" value="1"/>
</dbReference>
<dbReference type="OrthoDB" id="9785911at2"/>
<dbReference type="GO" id="GO:0016755">
    <property type="term" value="F:aminoacyltransferase activity"/>
    <property type="evidence" value="ECO:0007669"/>
    <property type="project" value="InterPro"/>
</dbReference>
<evidence type="ECO:0000256" key="2">
    <source>
        <dbReference type="ARBA" id="ARBA00022679"/>
    </source>
</evidence>
<keyword evidence="6" id="KW-0961">Cell wall biogenesis/degradation</keyword>
<dbReference type="GO" id="GO:0009252">
    <property type="term" value="P:peptidoglycan biosynthetic process"/>
    <property type="evidence" value="ECO:0007669"/>
    <property type="project" value="UniProtKB-KW"/>
</dbReference>
<dbReference type="GO" id="GO:0071555">
    <property type="term" value="P:cell wall organization"/>
    <property type="evidence" value="ECO:0007669"/>
    <property type="project" value="UniProtKB-KW"/>
</dbReference>
<keyword evidence="3" id="KW-0133">Cell shape</keyword>
<dbReference type="PANTHER" id="PTHR36174:SF1">
    <property type="entry name" value="LIPID II:GLYCINE GLYCYLTRANSFERASE"/>
    <property type="match status" value="1"/>
</dbReference>